<dbReference type="EMBL" id="VITH01000002">
    <property type="protein sequence ID" value="TWA86338.1"/>
    <property type="molecule type" value="Genomic_DNA"/>
</dbReference>
<comment type="caution">
    <text evidence="2">The sequence shown here is derived from an EMBL/GenBank/DDBJ whole genome shotgun (WGS) entry which is preliminary data.</text>
</comment>
<protein>
    <submittedName>
        <fullName evidence="2">Transposase-like zinc ribbon protein</fullName>
    </submittedName>
</protein>
<sequence>MGHKAETAWPEHKESYCPHCSKITEQKKIKGDLKYKCKECGNKVS</sequence>
<dbReference type="AlphaFoldDB" id="A0A560CN86"/>
<gene>
    <name evidence="2" type="ORF">FBZ83_102129</name>
</gene>
<feature type="domain" description="Transposase zinc-ribbon" evidence="1">
    <location>
        <begin position="8"/>
        <end position="42"/>
    </location>
</feature>
<evidence type="ECO:0000259" key="1">
    <source>
        <dbReference type="Pfam" id="PF12760"/>
    </source>
</evidence>
<dbReference type="InterPro" id="IPR024442">
    <property type="entry name" value="Transposase_Zn_ribbon"/>
</dbReference>
<evidence type="ECO:0000313" key="3">
    <source>
        <dbReference type="Proteomes" id="UP000318529"/>
    </source>
</evidence>
<organism evidence="2 3">
    <name type="scientific">Azospirillum brasilense</name>
    <dbReference type="NCBI Taxonomy" id="192"/>
    <lineage>
        <taxon>Bacteria</taxon>
        <taxon>Pseudomonadati</taxon>
        <taxon>Pseudomonadota</taxon>
        <taxon>Alphaproteobacteria</taxon>
        <taxon>Rhodospirillales</taxon>
        <taxon>Azospirillaceae</taxon>
        <taxon>Azospirillum</taxon>
    </lineage>
</organism>
<accession>A0A560CN86</accession>
<evidence type="ECO:0000313" key="2">
    <source>
        <dbReference type="EMBL" id="TWA86338.1"/>
    </source>
</evidence>
<dbReference type="Proteomes" id="UP000318529">
    <property type="component" value="Unassembled WGS sequence"/>
</dbReference>
<reference evidence="2 3" key="1">
    <citation type="submission" date="2019-06" db="EMBL/GenBank/DDBJ databases">
        <title>Genomic Encyclopedia of Type Strains, Phase IV (KMG-V): Genome sequencing to study the core and pangenomes of soil and plant-associated prokaryotes.</title>
        <authorList>
            <person name="Whitman W."/>
        </authorList>
    </citation>
    <scope>NUCLEOTIDE SEQUENCE [LARGE SCALE GENOMIC DNA]</scope>
    <source>
        <strain evidence="2 3">BR 11650</strain>
    </source>
</reference>
<name>A0A560CN86_AZOBR</name>
<proteinExistence type="predicted"/>
<dbReference type="Pfam" id="PF12760">
    <property type="entry name" value="Zn_ribbon_IS1595"/>
    <property type="match status" value="1"/>
</dbReference>